<dbReference type="PANTHER" id="PTHR12914:SF2">
    <property type="entry name" value="DNA REPLICATION COMPLEX GINS PROTEIN PSF1"/>
    <property type="match status" value="1"/>
</dbReference>
<dbReference type="SUPFAM" id="SSF158573">
    <property type="entry name" value="GINS helical bundle-like"/>
    <property type="match status" value="1"/>
</dbReference>
<keyword evidence="1" id="KW-0235">DNA replication</keyword>
<accession>A0A183HKC9</accession>
<dbReference type="EMBL" id="UZAJ01008638">
    <property type="protein sequence ID" value="VDO53277.1"/>
    <property type="molecule type" value="Genomic_DNA"/>
</dbReference>
<dbReference type="STRING" id="387005.A0A183HKC9"/>
<comment type="function">
    <text evidence="1">Required for correct functioning of the GINS complex, a complex that plays an essential role in the initiation of DNA replication, and progression of DNA replication forks. GINS complex seems to bind preferentially to single-stranded DNA.</text>
</comment>
<evidence type="ECO:0000313" key="2">
    <source>
        <dbReference type="EMBL" id="VDO53277.1"/>
    </source>
</evidence>
<dbReference type="InterPro" id="IPR036224">
    <property type="entry name" value="GINS_bundle-like_dom_sf"/>
</dbReference>
<comment type="subcellular location">
    <subcellularLocation>
        <location evidence="1">Nucleus</location>
    </subcellularLocation>
</comment>
<dbReference type="GO" id="GO:0000811">
    <property type="term" value="C:GINS complex"/>
    <property type="evidence" value="ECO:0007669"/>
    <property type="project" value="UniProtKB-UniRule"/>
</dbReference>
<dbReference type="Gene3D" id="1.20.58.1030">
    <property type="match status" value="1"/>
</dbReference>
<comment type="similarity">
    <text evidence="1">Belongs to the GINS1/PSF1 family.</text>
</comment>
<keyword evidence="3" id="KW-1185">Reference proteome</keyword>
<dbReference type="AlphaFoldDB" id="A0A183HKC9"/>
<sequence length="163" mass="18973">MNRDIESVIDDAVALISSLNSSSTDSIPSYNVDAMKKCITNINKLYKKNADDLMILKSGSISEKSRKQEVVLTAHARQSCIEYIKRCCCTYLHERMLRIKHLRWKHGGHIPEKIKVNHLVDLFSGLCDFGFHWSKFYAYFKISYNNIFRGFLVAKKEERMNME</sequence>
<reference evidence="4" key="1">
    <citation type="submission" date="2016-06" db="UniProtKB">
        <authorList>
            <consortium name="WormBaseParasite"/>
        </authorList>
    </citation>
    <scope>IDENTIFICATION</scope>
</reference>
<organism evidence="4">
    <name type="scientific">Onchocerca flexuosa</name>
    <dbReference type="NCBI Taxonomy" id="387005"/>
    <lineage>
        <taxon>Eukaryota</taxon>
        <taxon>Metazoa</taxon>
        <taxon>Ecdysozoa</taxon>
        <taxon>Nematoda</taxon>
        <taxon>Chromadorea</taxon>
        <taxon>Rhabditida</taxon>
        <taxon>Spirurina</taxon>
        <taxon>Spiruromorpha</taxon>
        <taxon>Filarioidea</taxon>
        <taxon>Onchocercidae</taxon>
        <taxon>Onchocerca</taxon>
    </lineage>
</organism>
<keyword evidence="1" id="KW-0539">Nucleus</keyword>
<dbReference type="InterPro" id="IPR005339">
    <property type="entry name" value="GINS_Psf1"/>
</dbReference>
<dbReference type="Proteomes" id="UP000267606">
    <property type="component" value="Unassembled WGS sequence"/>
</dbReference>
<dbReference type="GO" id="GO:1902983">
    <property type="term" value="P:DNA strand elongation involved in mitotic DNA replication"/>
    <property type="evidence" value="ECO:0007669"/>
    <property type="project" value="TreeGrafter"/>
</dbReference>
<protein>
    <recommendedName>
        <fullName evidence="1">DNA replication complex GINS protein PSF1</fullName>
    </recommendedName>
</protein>
<evidence type="ECO:0000313" key="3">
    <source>
        <dbReference type="Proteomes" id="UP000267606"/>
    </source>
</evidence>
<dbReference type="WBParaSite" id="OFLC_0000794001-mRNA-1">
    <property type="protein sequence ID" value="OFLC_0000794001-mRNA-1"/>
    <property type="gene ID" value="OFLC_0000794001"/>
</dbReference>
<comment type="subunit">
    <text evidence="1">Component of the GINS complex.</text>
</comment>
<dbReference type="PANTHER" id="PTHR12914">
    <property type="entry name" value="PARTNER OF SLD5"/>
    <property type="match status" value="1"/>
</dbReference>
<name>A0A183HKC9_9BILA</name>
<dbReference type="CDD" id="cd11710">
    <property type="entry name" value="GINS_A_psf1"/>
    <property type="match status" value="1"/>
</dbReference>
<evidence type="ECO:0000313" key="4">
    <source>
        <dbReference type="WBParaSite" id="OFLC_0000794001-mRNA-1"/>
    </source>
</evidence>
<gene>
    <name evidence="2" type="ORF">OFLC_LOCUS7943</name>
</gene>
<reference evidence="2 3" key="2">
    <citation type="submission" date="2018-11" db="EMBL/GenBank/DDBJ databases">
        <authorList>
            <consortium name="Pathogen Informatics"/>
        </authorList>
    </citation>
    <scope>NUCLEOTIDE SEQUENCE [LARGE SCALE GENOMIC DNA]</scope>
</reference>
<evidence type="ECO:0000256" key="1">
    <source>
        <dbReference type="RuleBase" id="RU368085"/>
    </source>
</evidence>
<proteinExistence type="inferred from homology"/>